<name>A0A9P0EEQ4_NEZVI</name>
<protein>
    <submittedName>
        <fullName evidence="3">Uncharacterized protein</fullName>
    </submittedName>
</protein>
<dbReference type="AlphaFoldDB" id="A0A9P0EEQ4"/>
<sequence>MNPQMYESRSEEDIASESRVKWDRRLSWRLIDARGAGDGAAVVEKLERTRVEYAAGNAESFTERCRECGRRLVSAMSSLSGEVTRQQAVQDARALSRAVSDPTLIKLRDQGTKDIEALSQKALRLPASEDVRFVLERIERLFKEVDGTADKLEDMVEKRREKLKDFQRVKALEKETEQVIGWSETGNRRHQKPTLPQLTPQMKGMTMRRRRAEIYDRSGRTEGGIPIHLSIHQALTFRSSLRKFFPGFCLVKVLIHPNTIESVSKAKDANGALTSITVTANDPDWTNGLSFSGAMAFEIYQKLTEYKWVLNVPNTCSYPEMVKQIYFHSVFGTYKEDLGILKWMTEGEPNFMNRKQRSPAFGKAEKKMSFTPYKLKRWSKLASAQTS</sequence>
<dbReference type="PANTHER" id="PTHR45845">
    <property type="entry name" value="RHO GUANINE NUCLEOTIDE EXCHANGE FACTOR-RELATED"/>
    <property type="match status" value="1"/>
</dbReference>
<evidence type="ECO:0000313" key="4">
    <source>
        <dbReference type="Proteomes" id="UP001152798"/>
    </source>
</evidence>
<evidence type="ECO:0000256" key="2">
    <source>
        <dbReference type="SAM" id="MobiDB-lite"/>
    </source>
</evidence>
<dbReference type="EMBL" id="OV725079">
    <property type="protein sequence ID" value="CAH1395108.1"/>
    <property type="molecule type" value="Genomic_DNA"/>
</dbReference>
<keyword evidence="4" id="KW-1185">Reference proteome</keyword>
<feature type="coiled-coil region" evidence="1">
    <location>
        <begin position="135"/>
        <end position="169"/>
    </location>
</feature>
<dbReference type="Proteomes" id="UP001152798">
    <property type="component" value="Chromosome 3"/>
</dbReference>
<proteinExistence type="predicted"/>
<gene>
    <name evidence="3" type="ORF">NEZAVI_LOCUS5440</name>
</gene>
<evidence type="ECO:0000313" key="3">
    <source>
        <dbReference type="EMBL" id="CAH1395108.1"/>
    </source>
</evidence>
<dbReference type="PANTHER" id="PTHR45845:SF3">
    <property type="entry name" value="PURATROPHIN-1-LIKE, ISOFORM A"/>
    <property type="match status" value="1"/>
</dbReference>
<accession>A0A9P0EEQ4</accession>
<reference evidence="3" key="1">
    <citation type="submission" date="2022-01" db="EMBL/GenBank/DDBJ databases">
        <authorList>
            <person name="King R."/>
        </authorList>
    </citation>
    <scope>NUCLEOTIDE SEQUENCE</scope>
</reference>
<dbReference type="InterPro" id="IPR052231">
    <property type="entry name" value="Rho_GEF_signaling-related"/>
</dbReference>
<keyword evidence="1" id="KW-0175">Coiled coil</keyword>
<organism evidence="3 4">
    <name type="scientific">Nezara viridula</name>
    <name type="common">Southern green stink bug</name>
    <name type="synonym">Cimex viridulus</name>
    <dbReference type="NCBI Taxonomy" id="85310"/>
    <lineage>
        <taxon>Eukaryota</taxon>
        <taxon>Metazoa</taxon>
        <taxon>Ecdysozoa</taxon>
        <taxon>Arthropoda</taxon>
        <taxon>Hexapoda</taxon>
        <taxon>Insecta</taxon>
        <taxon>Pterygota</taxon>
        <taxon>Neoptera</taxon>
        <taxon>Paraneoptera</taxon>
        <taxon>Hemiptera</taxon>
        <taxon>Heteroptera</taxon>
        <taxon>Panheteroptera</taxon>
        <taxon>Pentatomomorpha</taxon>
        <taxon>Pentatomoidea</taxon>
        <taxon>Pentatomidae</taxon>
        <taxon>Pentatominae</taxon>
        <taxon>Nezara</taxon>
    </lineage>
</organism>
<dbReference type="OrthoDB" id="6152532at2759"/>
<evidence type="ECO:0000256" key="1">
    <source>
        <dbReference type="SAM" id="Coils"/>
    </source>
</evidence>
<feature type="region of interest" description="Disordered" evidence="2">
    <location>
        <begin position="185"/>
        <end position="208"/>
    </location>
</feature>